<organism evidence="1 2">
    <name type="scientific">Luteococcus peritonei</name>
    <dbReference type="NCBI Taxonomy" id="88874"/>
    <lineage>
        <taxon>Bacteria</taxon>
        <taxon>Bacillati</taxon>
        <taxon>Actinomycetota</taxon>
        <taxon>Actinomycetes</taxon>
        <taxon>Propionibacteriales</taxon>
        <taxon>Propionibacteriaceae</taxon>
        <taxon>Luteococcus</taxon>
    </lineage>
</organism>
<dbReference type="Proteomes" id="UP001597326">
    <property type="component" value="Unassembled WGS sequence"/>
</dbReference>
<comment type="caution">
    <text evidence="1">The sequence shown here is derived from an EMBL/GenBank/DDBJ whole genome shotgun (WGS) entry which is preliminary data.</text>
</comment>
<dbReference type="EMBL" id="JBHUFZ010000018">
    <property type="protein sequence ID" value="MFD1890240.1"/>
    <property type="molecule type" value="Genomic_DNA"/>
</dbReference>
<name>A0ABW4RW21_9ACTN</name>
<sequence>MTSYLLYDPDCGFCTSTAQAMQGWGLGCRIEPMSPRRLAELGVDERRAARELPFVDEQGRTSHGAEAFGRALATGRGPVRLAGRLLASPALLWLAQPIYRQVAAHRHQLPGGTGACQMLQR</sequence>
<gene>
    <name evidence="1" type="ORF">ACFSCS_08605</name>
</gene>
<evidence type="ECO:0000313" key="1">
    <source>
        <dbReference type="EMBL" id="MFD1890240.1"/>
    </source>
</evidence>
<accession>A0ABW4RW21</accession>
<dbReference type="InterPro" id="IPR007263">
    <property type="entry name" value="DCC1-like"/>
</dbReference>
<reference evidence="2" key="1">
    <citation type="journal article" date="2019" name="Int. J. Syst. Evol. Microbiol.">
        <title>The Global Catalogue of Microorganisms (GCM) 10K type strain sequencing project: providing services to taxonomists for standard genome sequencing and annotation.</title>
        <authorList>
            <consortium name="The Broad Institute Genomics Platform"/>
            <consortium name="The Broad Institute Genome Sequencing Center for Infectious Disease"/>
            <person name="Wu L."/>
            <person name="Ma J."/>
        </authorList>
    </citation>
    <scope>NUCLEOTIDE SEQUENCE [LARGE SCALE GENOMIC DNA]</scope>
    <source>
        <strain evidence="2">CAIM 431</strain>
    </source>
</reference>
<evidence type="ECO:0000313" key="2">
    <source>
        <dbReference type="Proteomes" id="UP001597326"/>
    </source>
</evidence>
<proteinExistence type="predicted"/>
<keyword evidence="2" id="KW-1185">Reference proteome</keyword>
<dbReference type="RefSeq" id="WP_343873253.1">
    <property type="nucleotide sequence ID" value="NZ_BAAAIX010000015.1"/>
</dbReference>
<protein>
    <submittedName>
        <fullName evidence="1">Thiol-disulfide oxidoreductase DCC family protein</fullName>
    </submittedName>
</protein>
<dbReference type="Pfam" id="PF04134">
    <property type="entry name" value="DCC1-like"/>
    <property type="match status" value="1"/>
</dbReference>